<organism evidence="3 4">
    <name type="scientific">Thetidibacter halocola</name>
    <dbReference type="NCBI Taxonomy" id="2827239"/>
    <lineage>
        <taxon>Bacteria</taxon>
        <taxon>Pseudomonadati</taxon>
        <taxon>Pseudomonadota</taxon>
        <taxon>Alphaproteobacteria</taxon>
        <taxon>Rhodobacterales</taxon>
        <taxon>Roseobacteraceae</taxon>
        <taxon>Thetidibacter</taxon>
    </lineage>
</organism>
<evidence type="ECO:0000256" key="1">
    <source>
        <dbReference type="SAM" id="MobiDB-lite"/>
    </source>
</evidence>
<evidence type="ECO:0000259" key="2">
    <source>
        <dbReference type="PROSITE" id="PS51746"/>
    </source>
</evidence>
<evidence type="ECO:0000313" key="4">
    <source>
        <dbReference type="Proteomes" id="UP000681356"/>
    </source>
</evidence>
<dbReference type="Proteomes" id="UP000681356">
    <property type="component" value="Unassembled WGS sequence"/>
</dbReference>
<dbReference type="CDD" id="cd00143">
    <property type="entry name" value="PP2Cc"/>
    <property type="match status" value="1"/>
</dbReference>
<dbReference type="InterPro" id="IPR001932">
    <property type="entry name" value="PPM-type_phosphatase-like_dom"/>
</dbReference>
<protein>
    <submittedName>
        <fullName evidence="3">Serine/threonine-protein phosphatase</fullName>
    </submittedName>
</protein>
<dbReference type="SMART" id="SM00331">
    <property type="entry name" value="PP2C_SIG"/>
    <property type="match status" value="1"/>
</dbReference>
<proteinExistence type="predicted"/>
<dbReference type="GO" id="GO:0004722">
    <property type="term" value="F:protein serine/threonine phosphatase activity"/>
    <property type="evidence" value="ECO:0007669"/>
    <property type="project" value="InterPro"/>
</dbReference>
<dbReference type="AlphaFoldDB" id="A0A8J7W9T7"/>
<dbReference type="SUPFAM" id="SSF81606">
    <property type="entry name" value="PP2C-like"/>
    <property type="match status" value="1"/>
</dbReference>
<sequence length="297" mass="32265">MQLNDCFTFETGQATDVGCRREINEDSFLSRPDWGLWAVADGMGGHAAGDFASQTIVEELHSIGMSGSPDDQLARFHHRLARANQLILDHAATLGRGTIGATLVALLIHGDEYACLWSGDSRIYLLRDGRLRQVTRDHTELRALLDAGTITEQEARNWPRRNVITRAIGVSPHPHCDTVTGTLELDDRFVLCSDGLTEHLEDHEIAEFVGSLAPRAACHAMIDETLRRGARDNVTVVVVRMTPPPPPEDEDFPPEDTLTIEATLPDMTVESAQADPAGTDGAGDDGVADGPAEDEKA</sequence>
<dbReference type="SMART" id="SM00332">
    <property type="entry name" value="PP2Cc"/>
    <property type="match status" value="1"/>
</dbReference>
<comment type="caution">
    <text evidence="3">The sequence shown here is derived from an EMBL/GenBank/DDBJ whole genome shotgun (WGS) entry which is preliminary data.</text>
</comment>
<feature type="domain" description="PPM-type phosphatase" evidence="2">
    <location>
        <begin position="10"/>
        <end position="241"/>
    </location>
</feature>
<dbReference type="RefSeq" id="WP_212535519.1">
    <property type="nucleotide sequence ID" value="NZ_JAGTUU010000002.1"/>
</dbReference>
<dbReference type="EMBL" id="JAGTUU010000002">
    <property type="protein sequence ID" value="MBS0123545.1"/>
    <property type="molecule type" value="Genomic_DNA"/>
</dbReference>
<accession>A0A8J7W9T7</accession>
<dbReference type="Pfam" id="PF13672">
    <property type="entry name" value="PP2C_2"/>
    <property type="match status" value="1"/>
</dbReference>
<gene>
    <name evidence="3" type="ORF">KB874_05310</name>
</gene>
<feature type="region of interest" description="Disordered" evidence="1">
    <location>
        <begin position="263"/>
        <end position="297"/>
    </location>
</feature>
<dbReference type="InterPro" id="IPR036457">
    <property type="entry name" value="PPM-type-like_dom_sf"/>
</dbReference>
<keyword evidence="4" id="KW-1185">Reference proteome</keyword>
<reference evidence="3" key="1">
    <citation type="submission" date="2021-04" db="EMBL/GenBank/DDBJ databases">
        <authorList>
            <person name="Yoon J."/>
        </authorList>
    </citation>
    <scope>NUCLEOTIDE SEQUENCE</scope>
    <source>
        <strain evidence="3">KMU-90</strain>
    </source>
</reference>
<dbReference type="Gene3D" id="3.60.40.10">
    <property type="entry name" value="PPM-type phosphatase domain"/>
    <property type="match status" value="1"/>
</dbReference>
<evidence type="ECO:0000313" key="3">
    <source>
        <dbReference type="EMBL" id="MBS0123545.1"/>
    </source>
</evidence>
<dbReference type="InterPro" id="IPR015655">
    <property type="entry name" value="PP2C"/>
</dbReference>
<dbReference type="PROSITE" id="PS51746">
    <property type="entry name" value="PPM_2"/>
    <property type="match status" value="1"/>
</dbReference>
<dbReference type="PANTHER" id="PTHR47992">
    <property type="entry name" value="PROTEIN PHOSPHATASE"/>
    <property type="match status" value="1"/>
</dbReference>
<name>A0A8J7W9T7_9RHOB</name>